<accession>A0AAV2J6G4</accession>
<dbReference type="Proteomes" id="UP001497482">
    <property type="component" value="Chromosome 10"/>
</dbReference>
<organism evidence="2 3">
    <name type="scientific">Knipowitschia caucasica</name>
    <name type="common">Caucasian dwarf goby</name>
    <name type="synonym">Pomatoschistus caucasicus</name>
    <dbReference type="NCBI Taxonomy" id="637954"/>
    <lineage>
        <taxon>Eukaryota</taxon>
        <taxon>Metazoa</taxon>
        <taxon>Chordata</taxon>
        <taxon>Craniata</taxon>
        <taxon>Vertebrata</taxon>
        <taxon>Euteleostomi</taxon>
        <taxon>Actinopterygii</taxon>
        <taxon>Neopterygii</taxon>
        <taxon>Teleostei</taxon>
        <taxon>Neoteleostei</taxon>
        <taxon>Acanthomorphata</taxon>
        <taxon>Gobiaria</taxon>
        <taxon>Gobiiformes</taxon>
        <taxon>Gobioidei</taxon>
        <taxon>Gobiidae</taxon>
        <taxon>Gobiinae</taxon>
        <taxon>Knipowitschia</taxon>
    </lineage>
</organism>
<dbReference type="AlphaFoldDB" id="A0AAV2J6G4"/>
<protein>
    <submittedName>
        <fullName evidence="2">Uncharacterized protein</fullName>
    </submittedName>
</protein>
<name>A0AAV2J6G4_KNICA</name>
<proteinExistence type="predicted"/>
<gene>
    <name evidence="2" type="ORF">KC01_LOCUS3527</name>
</gene>
<feature type="compositionally biased region" description="Acidic residues" evidence="1">
    <location>
        <begin position="1"/>
        <end position="79"/>
    </location>
</feature>
<sequence>MMRQEEEEEEEEQEEGKEEDEEEKEEEEKEEEEGKEEDEEEEEEEEEEQEEGKEEDEEEEEEEEEEEKEEEEGKEEEEEGKTCDCFGDAGLGWWFLRPKQQVPSTEFQLMHLQDPSAADAEVVGTNEFDVRIGGKKGERDFCFYASVTKNHSLTWFPTGSGSF</sequence>
<reference evidence="2 3" key="1">
    <citation type="submission" date="2024-04" db="EMBL/GenBank/DDBJ databases">
        <authorList>
            <person name="Waldvogel A.-M."/>
            <person name="Schoenle A."/>
        </authorList>
    </citation>
    <scope>NUCLEOTIDE SEQUENCE [LARGE SCALE GENOMIC DNA]</scope>
</reference>
<keyword evidence="3" id="KW-1185">Reference proteome</keyword>
<dbReference type="EMBL" id="OZ035832">
    <property type="protein sequence ID" value="CAL1571410.1"/>
    <property type="molecule type" value="Genomic_DNA"/>
</dbReference>
<evidence type="ECO:0000256" key="1">
    <source>
        <dbReference type="SAM" id="MobiDB-lite"/>
    </source>
</evidence>
<feature type="region of interest" description="Disordered" evidence="1">
    <location>
        <begin position="1"/>
        <end position="85"/>
    </location>
</feature>
<evidence type="ECO:0000313" key="3">
    <source>
        <dbReference type="Proteomes" id="UP001497482"/>
    </source>
</evidence>
<evidence type="ECO:0000313" key="2">
    <source>
        <dbReference type="EMBL" id="CAL1571410.1"/>
    </source>
</evidence>